<organism evidence="1 2">
    <name type="scientific">Streptomyces sp. 900105755</name>
    <dbReference type="NCBI Taxonomy" id="3154389"/>
    <lineage>
        <taxon>Bacteria</taxon>
        <taxon>Bacillati</taxon>
        <taxon>Actinomycetota</taxon>
        <taxon>Actinomycetes</taxon>
        <taxon>Kitasatosporales</taxon>
        <taxon>Streptomycetaceae</taxon>
        <taxon>Streptomyces</taxon>
    </lineage>
</organism>
<reference evidence="1 2" key="1">
    <citation type="submission" date="2024-06" db="EMBL/GenBank/DDBJ databases">
        <title>The Natural Products Discovery Center: Release of the First 8490 Sequenced Strains for Exploring Actinobacteria Biosynthetic Diversity.</title>
        <authorList>
            <person name="Kalkreuter E."/>
            <person name="Kautsar S.A."/>
            <person name="Yang D."/>
            <person name="Bader C.D."/>
            <person name="Teijaro C.N."/>
            <person name="Fluegel L."/>
            <person name="Davis C.M."/>
            <person name="Simpson J.R."/>
            <person name="Lauterbach L."/>
            <person name="Steele A.D."/>
            <person name="Gui C."/>
            <person name="Meng S."/>
            <person name="Li G."/>
            <person name="Viehrig K."/>
            <person name="Ye F."/>
            <person name="Su P."/>
            <person name="Kiefer A.F."/>
            <person name="Nichols A."/>
            <person name="Cepeda A.J."/>
            <person name="Yan W."/>
            <person name="Fan B."/>
            <person name="Jiang Y."/>
            <person name="Adhikari A."/>
            <person name="Zheng C.-J."/>
            <person name="Schuster L."/>
            <person name="Cowan T.M."/>
            <person name="Smanski M.J."/>
            <person name="Chevrette M.G."/>
            <person name="De Carvalho L.P.S."/>
            <person name="Shen B."/>
        </authorList>
    </citation>
    <scope>NUCLEOTIDE SEQUENCE [LARGE SCALE GENOMIC DNA]</scope>
    <source>
        <strain evidence="1 2">NPDC001694</strain>
    </source>
</reference>
<protein>
    <submittedName>
        <fullName evidence="1">Uncharacterized protein</fullName>
    </submittedName>
</protein>
<dbReference type="RefSeq" id="WP_351960604.1">
    <property type="nucleotide sequence ID" value="NZ_JBEOZM010000021.1"/>
</dbReference>
<sequence>MPVPAVLRPGTGDVLRRTEIALRTAWVRLHPRLPPTLMPGCD</sequence>
<dbReference type="Proteomes" id="UP001490365">
    <property type="component" value="Unassembled WGS sequence"/>
</dbReference>
<dbReference type="EMBL" id="JBEOZM010000021">
    <property type="protein sequence ID" value="MER6272282.1"/>
    <property type="molecule type" value="Genomic_DNA"/>
</dbReference>
<evidence type="ECO:0000313" key="2">
    <source>
        <dbReference type="Proteomes" id="UP001490365"/>
    </source>
</evidence>
<evidence type="ECO:0000313" key="1">
    <source>
        <dbReference type="EMBL" id="MER6272282.1"/>
    </source>
</evidence>
<proteinExistence type="predicted"/>
<accession>A0ABV1TQN0</accession>
<comment type="caution">
    <text evidence="1">The sequence shown here is derived from an EMBL/GenBank/DDBJ whole genome shotgun (WGS) entry which is preliminary data.</text>
</comment>
<name>A0ABV1TQN0_9ACTN</name>
<gene>
    <name evidence="1" type="ORF">ABT211_34115</name>
</gene>
<keyword evidence="2" id="KW-1185">Reference proteome</keyword>